<dbReference type="Proteomes" id="UP001190700">
    <property type="component" value="Unassembled WGS sequence"/>
</dbReference>
<organism evidence="1 2">
    <name type="scientific">Cymbomonas tetramitiformis</name>
    <dbReference type="NCBI Taxonomy" id="36881"/>
    <lineage>
        <taxon>Eukaryota</taxon>
        <taxon>Viridiplantae</taxon>
        <taxon>Chlorophyta</taxon>
        <taxon>Pyramimonadophyceae</taxon>
        <taxon>Pyramimonadales</taxon>
        <taxon>Pyramimonadaceae</taxon>
        <taxon>Cymbomonas</taxon>
    </lineage>
</organism>
<comment type="caution">
    <text evidence="1">The sequence shown here is derived from an EMBL/GenBank/DDBJ whole genome shotgun (WGS) entry which is preliminary data.</text>
</comment>
<name>A0AAE0GQG4_9CHLO</name>
<gene>
    <name evidence="1" type="ORF">CYMTET_9780</name>
</gene>
<dbReference type="AlphaFoldDB" id="A0AAE0GQG4"/>
<protein>
    <submittedName>
        <fullName evidence="1">Uncharacterized protein</fullName>
    </submittedName>
</protein>
<proteinExistence type="predicted"/>
<reference evidence="1 2" key="1">
    <citation type="journal article" date="2015" name="Genome Biol. Evol.">
        <title>Comparative Genomics of a Bacterivorous Green Alga Reveals Evolutionary Causalities and Consequences of Phago-Mixotrophic Mode of Nutrition.</title>
        <authorList>
            <person name="Burns J.A."/>
            <person name="Paasch A."/>
            <person name="Narechania A."/>
            <person name="Kim E."/>
        </authorList>
    </citation>
    <scope>NUCLEOTIDE SEQUENCE [LARGE SCALE GENOMIC DNA]</scope>
    <source>
        <strain evidence="1 2">PLY_AMNH</strain>
    </source>
</reference>
<keyword evidence="2" id="KW-1185">Reference proteome</keyword>
<accession>A0AAE0GQG4</accession>
<sequence length="323" mass="36558">MTFATWSVHFGVVHAQVADRWNYLFFEHVGENHKLAPLVTPLTLGAAHAVNIGSMLLANRVPGAISSIVSNVTPDCIERLTHRYEHQIKSQVHFPTMIGLMGINPDDVDIPIINTLGEWWRILEKFVRGFIGALYPSDDGINRDRFDDDDRGLRKFLNVIDCGREWSESDSQLESALTMMHFNNVIHQLYSNDQHTTDAMAMKHTWVCHKVIAYSCTVVYTSSSFLAFENPPHGYRNATVSQECVVPSLLVQDRLIELLIGTSGDSLHYNEEMFALLPLDAEVMPAVTEFLADLKKFSIKISANPDKYVRYLHPDHVTCAITW</sequence>
<dbReference type="Gene3D" id="1.20.245.10">
    <property type="entry name" value="Lipoxygenase-1, Domain 5"/>
    <property type="match status" value="1"/>
</dbReference>
<dbReference type="EMBL" id="LGRX02003282">
    <property type="protein sequence ID" value="KAK3282505.1"/>
    <property type="molecule type" value="Genomic_DNA"/>
</dbReference>
<evidence type="ECO:0000313" key="2">
    <source>
        <dbReference type="Proteomes" id="UP001190700"/>
    </source>
</evidence>
<evidence type="ECO:0000313" key="1">
    <source>
        <dbReference type="EMBL" id="KAK3282505.1"/>
    </source>
</evidence>